<evidence type="ECO:0000313" key="2">
    <source>
        <dbReference type="EMBL" id="KAF5352542.1"/>
    </source>
</evidence>
<sequence length="582" mass="65866">MNGVIDEPNMYRCGKQWRTGMCARRLPITCEIEPIYRDEIISRSFIRPYTSRILVILPTQLLAMSSPERVVSSKSSSESNVENLTVMLKEHFKLIEKKAESKKITASARHLLDTFNTSIERLPDNKLSEKGKEGVKDAISAFVDKRNRELTTSLIKRAKDGEFKELDALLTTFSRVNSKHMKRMKVTILEPEPVEMILERKKESRIFQHYRDLFEKKIKPSNETLQYFTSFEYPMFPDNVVPMSEIVAKHKIISLFRLADQARVVNGERDLCWVLLPELLLFELTATSGPSEIKTNCNSPVPHESSTFLTGRADMVIVSFVEKAGSDSSSSTILTDQMFREAMSKIYNQKREGLTYQEVHRVSRNLIKAHADEIRKRTGPDGWEVLMLEAKRQGFVKLEVTDLVDDGKDDGKDSDDGKDGEEVYDEVQGDGEKKIGEIRTGEDEDEEGESELEDEGSEGEGEDEVVLPEEIEIQGTETTVQKSLCLKDYLPQVISQCIAVKTGSPALGPKIIKFVLADGDNWIFGLVNCSGEKKGRKCLTTTVNINPQQRDKLSDRILCVLELLVLWSSASGKHLQTLFSKH</sequence>
<accession>A0A8H5FXN5</accession>
<dbReference type="EMBL" id="JAACJO010000011">
    <property type="protein sequence ID" value="KAF5352542.1"/>
    <property type="molecule type" value="Genomic_DNA"/>
</dbReference>
<organism evidence="2 3">
    <name type="scientific">Leucocoprinus leucothites</name>
    <dbReference type="NCBI Taxonomy" id="201217"/>
    <lineage>
        <taxon>Eukaryota</taxon>
        <taxon>Fungi</taxon>
        <taxon>Dikarya</taxon>
        <taxon>Basidiomycota</taxon>
        <taxon>Agaricomycotina</taxon>
        <taxon>Agaricomycetes</taxon>
        <taxon>Agaricomycetidae</taxon>
        <taxon>Agaricales</taxon>
        <taxon>Agaricineae</taxon>
        <taxon>Agaricaceae</taxon>
        <taxon>Leucocoprinus</taxon>
    </lineage>
</organism>
<protein>
    <submittedName>
        <fullName evidence="2">Uncharacterized protein</fullName>
    </submittedName>
</protein>
<feature type="compositionally biased region" description="Basic and acidic residues" evidence="1">
    <location>
        <begin position="430"/>
        <end position="441"/>
    </location>
</feature>
<dbReference type="AlphaFoldDB" id="A0A8H5FXN5"/>
<feature type="region of interest" description="Disordered" evidence="1">
    <location>
        <begin position="404"/>
        <end position="465"/>
    </location>
</feature>
<feature type="compositionally biased region" description="Acidic residues" evidence="1">
    <location>
        <begin position="442"/>
        <end position="465"/>
    </location>
</feature>
<reference evidence="2 3" key="1">
    <citation type="journal article" date="2020" name="ISME J.">
        <title>Uncovering the hidden diversity of litter-decomposition mechanisms in mushroom-forming fungi.</title>
        <authorList>
            <person name="Floudas D."/>
            <person name="Bentzer J."/>
            <person name="Ahren D."/>
            <person name="Johansson T."/>
            <person name="Persson P."/>
            <person name="Tunlid A."/>
        </authorList>
    </citation>
    <scope>NUCLEOTIDE SEQUENCE [LARGE SCALE GENOMIC DNA]</scope>
    <source>
        <strain evidence="2 3">CBS 146.42</strain>
    </source>
</reference>
<keyword evidence="3" id="KW-1185">Reference proteome</keyword>
<feature type="compositionally biased region" description="Basic and acidic residues" evidence="1">
    <location>
        <begin position="405"/>
        <end position="421"/>
    </location>
</feature>
<evidence type="ECO:0000313" key="3">
    <source>
        <dbReference type="Proteomes" id="UP000559027"/>
    </source>
</evidence>
<dbReference type="OrthoDB" id="3066242at2759"/>
<name>A0A8H5FXN5_9AGAR</name>
<gene>
    <name evidence="2" type="ORF">D9756_006233</name>
</gene>
<proteinExistence type="predicted"/>
<comment type="caution">
    <text evidence="2">The sequence shown here is derived from an EMBL/GenBank/DDBJ whole genome shotgun (WGS) entry which is preliminary data.</text>
</comment>
<evidence type="ECO:0000256" key="1">
    <source>
        <dbReference type="SAM" id="MobiDB-lite"/>
    </source>
</evidence>
<dbReference type="Proteomes" id="UP000559027">
    <property type="component" value="Unassembled WGS sequence"/>
</dbReference>